<feature type="domain" description="Hydrogen maturase F dimerization" evidence="4">
    <location>
        <begin position="182"/>
        <end position="280"/>
    </location>
</feature>
<dbReference type="EMBL" id="JAGGLG010000015">
    <property type="protein sequence ID" value="MBP2018663.1"/>
    <property type="molecule type" value="Genomic_DNA"/>
</dbReference>
<name>A0ABS4JT25_9FIRM</name>
<organism evidence="6 7">
    <name type="scientific">Symbiobacterium terraclitae</name>
    <dbReference type="NCBI Taxonomy" id="557451"/>
    <lineage>
        <taxon>Bacteria</taxon>
        <taxon>Bacillati</taxon>
        <taxon>Bacillota</taxon>
        <taxon>Clostridia</taxon>
        <taxon>Eubacteriales</taxon>
        <taxon>Symbiobacteriaceae</taxon>
        <taxon>Symbiobacterium</taxon>
    </lineage>
</organism>
<dbReference type="InterPro" id="IPR006073">
    <property type="entry name" value="GTP-bd"/>
</dbReference>
<keyword evidence="2" id="KW-0342">GTP-binding</keyword>
<dbReference type="SUPFAM" id="SSF52540">
    <property type="entry name" value="P-loop containing nucleoside triphosphate hydrolases"/>
    <property type="match status" value="1"/>
</dbReference>
<proteinExistence type="predicted"/>
<dbReference type="InterPro" id="IPR023873">
    <property type="entry name" value="FeFe-hyd_GTPase_HydF"/>
</dbReference>
<reference evidence="6 7" key="1">
    <citation type="submission" date="2021-03" db="EMBL/GenBank/DDBJ databases">
        <title>Genomic Encyclopedia of Type Strains, Phase IV (KMG-IV): sequencing the most valuable type-strain genomes for metagenomic binning, comparative biology and taxonomic classification.</title>
        <authorList>
            <person name="Goeker M."/>
        </authorList>
    </citation>
    <scope>NUCLEOTIDE SEQUENCE [LARGE SCALE GENOMIC DNA]</scope>
    <source>
        <strain evidence="6 7">DSM 27138</strain>
    </source>
</reference>
<evidence type="ECO:0000256" key="1">
    <source>
        <dbReference type="ARBA" id="ARBA00022741"/>
    </source>
</evidence>
<dbReference type="Pfam" id="PF18128">
    <property type="entry name" value="HydF_dimer"/>
    <property type="match status" value="1"/>
</dbReference>
<evidence type="ECO:0000313" key="6">
    <source>
        <dbReference type="EMBL" id="MBP2018663.1"/>
    </source>
</evidence>
<dbReference type="InterPro" id="IPR027417">
    <property type="entry name" value="P-loop_NTPase"/>
</dbReference>
<dbReference type="NCBIfam" id="TIGR03918">
    <property type="entry name" value="GTP_HydF"/>
    <property type="match status" value="1"/>
</dbReference>
<accession>A0ABS4JT25</accession>
<sequence>MADQRTPISQRLHIAFFGRRNAGKSSLINALSRQAVSLVSDVPGTTTDPVRRPMELHPLGPVVLIDTAGLDDEGELGRLRVARSLEILDQTDLAVLAVPAGEEPGEADERLVQELKRRGTPAVGAVTKADMDPEGAARQAALLSGRFGFPFCACSSEAEAGVAALRQRIVAAAPVDQAEVPLLADLVRPGDLILLVVPIDSGAPRGRLILPQVQAIREVLDAGAIAVTARDSELPGALQALGRRPALVVTDSQVFGPVSRLVPPEVPLTSFSILMARHKGDLAELVRGASAIDSLRPGDRVLIAETCTHHQQKDDIGTVKIPRLLRQRAGGDLDFEWAHGRDMPADLGRYKLIVHCGGCMVNRQLMLSRIRRAQAAGVPIVNYGVCIAYLNGILPRALTPFPELGGTAGRGAP</sequence>
<dbReference type="InterPro" id="IPR040644">
    <property type="entry name" value="HydF_tetramer"/>
</dbReference>
<dbReference type="InterPro" id="IPR041606">
    <property type="entry name" value="HydF_dimer"/>
</dbReference>
<dbReference type="CDD" id="cd00880">
    <property type="entry name" value="Era_like"/>
    <property type="match status" value="1"/>
</dbReference>
<comment type="caution">
    <text evidence="6">The sequence shown here is derived from an EMBL/GenBank/DDBJ whole genome shotgun (WGS) entry which is preliminary data.</text>
</comment>
<feature type="domain" description="G" evidence="3">
    <location>
        <begin position="13"/>
        <end position="127"/>
    </location>
</feature>
<protein>
    <submittedName>
        <fullName evidence="6">[FeFe] hydrogenase H-cluster maturation GTPase HydF</fullName>
    </submittedName>
</protein>
<keyword evidence="1" id="KW-0547">Nucleotide-binding</keyword>
<dbReference type="Pfam" id="PF18133">
    <property type="entry name" value="HydF_tetramer"/>
    <property type="match status" value="1"/>
</dbReference>
<dbReference type="PANTHER" id="PTHR42714:SF6">
    <property type="entry name" value="TRANSLATION INITIATION FACTOR IF-2"/>
    <property type="match status" value="1"/>
</dbReference>
<evidence type="ECO:0000259" key="5">
    <source>
        <dbReference type="Pfam" id="PF18133"/>
    </source>
</evidence>
<keyword evidence="7" id="KW-1185">Reference proteome</keyword>
<dbReference type="NCBIfam" id="TIGR00231">
    <property type="entry name" value="small_GTP"/>
    <property type="match status" value="1"/>
</dbReference>
<dbReference type="Gene3D" id="3.40.50.11420">
    <property type="match status" value="1"/>
</dbReference>
<dbReference type="Pfam" id="PF01926">
    <property type="entry name" value="MMR_HSR1"/>
    <property type="match status" value="1"/>
</dbReference>
<evidence type="ECO:0000259" key="4">
    <source>
        <dbReference type="Pfam" id="PF18128"/>
    </source>
</evidence>
<dbReference type="RefSeq" id="WP_209466788.1">
    <property type="nucleotide sequence ID" value="NZ_JAGGLG010000015.1"/>
</dbReference>
<evidence type="ECO:0000256" key="2">
    <source>
        <dbReference type="ARBA" id="ARBA00023134"/>
    </source>
</evidence>
<dbReference type="PANTHER" id="PTHR42714">
    <property type="entry name" value="TRNA MODIFICATION GTPASE GTPBP3"/>
    <property type="match status" value="1"/>
</dbReference>
<feature type="domain" description="Hydrogen maturase F tetramerization" evidence="5">
    <location>
        <begin position="284"/>
        <end position="400"/>
    </location>
</feature>
<gene>
    <name evidence="6" type="ORF">J2Z79_002078</name>
</gene>
<dbReference type="Gene3D" id="3.40.50.11410">
    <property type="match status" value="1"/>
</dbReference>
<dbReference type="InterPro" id="IPR005225">
    <property type="entry name" value="Small_GTP-bd"/>
</dbReference>
<evidence type="ECO:0000259" key="3">
    <source>
        <dbReference type="Pfam" id="PF01926"/>
    </source>
</evidence>
<dbReference type="Gene3D" id="3.40.50.300">
    <property type="entry name" value="P-loop containing nucleotide triphosphate hydrolases"/>
    <property type="match status" value="1"/>
</dbReference>
<dbReference type="Proteomes" id="UP001519289">
    <property type="component" value="Unassembled WGS sequence"/>
</dbReference>
<evidence type="ECO:0000313" key="7">
    <source>
        <dbReference type="Proteomes" id="UP001519289"/>
    </source>
</evidence>